<dbReference type="Pfam" id="PF00650">
    <property type="entry name" value="CRAL_TRIO"/>
    <property type="match status" value="1"/>
</dbReference>
<comment type="caution">
    <text evidence="2">The sequence shown here is derived from an EMBL/GenBank/DDBJ whole genome shotgun (WGS) entry which is preliminary data.</text>
</comment>
<dbReference type="OMA" id="MESEHRN"/>
<feature type="domain" description="CRAL-TRIO" evidence="1">
    <location>
        <begin position="123"/>
        <end position="246"/>
    </location>
</feature>
<dbReference type="SUPFAM" id="SSF46938">
    <property type="entry name" value="CRAL/TRIO N-terminal domain"/>
    <property type="match status" value="1"/>
</dbReference>
<reference evidence="2 3" key="1">
    <citation type="journal article" date="2016" name="Genome Biol. Evol.">
        <title>Gene Family Evolution Reflects Adaptation to Soil Environmental Stressors in the Genome of the Collembolan Orchesella cincta.</title>
        <authorList>
            <person name="Faddeeva-Vakhrusheva A."/>
            <person name="Derks M.F."/>
            <person name="Anvar S.Y."/>
            <person name="Agamennone V."/>
            <person name="Suring W."/>
            <person name="Smit S."/>
            <person name="van Straalen N.M."/>
            <person name="Roelofs D."/>
        </authorList>
    </citation>
    <scope>NUCLEOTIDE SEQUENCE [LARGE SCALE GENOMIC DNA]</scope>
    <source>
        <tissue evidence="2">Mixed pool</tissue>
    </source>
</reference>
<dbReference type="SUPFAM" id="SSF52087">
    <property type="entry name" value="CRAL/TRIO domain"/>
    <property type="match status" value="1"/>
</dbReference>
<dbReference type="Gene3D" id="3.40.525.10">
    <property type="entry name" value="CRAL-TRIO lipid binding domain"/>
    <property type="match status" value="1"/>
</dbReference>
<dbReference type="SMART" id="SM01100">
    <property type="entry name" value="CRAL_TRIO_N"/>
    <property type="match status" value="1"/>
</dbReference>
<name>A0A1D2MHI8_ORCCI</name>
<accession>A0A1D2MHI8</accession>
<evidence type="ECO:0000313" key="3">
    <source>
        <dbReference type="Proteomes" id="UP000094527"/>
    </source>
</evidence>
<dbReference type="GO" id="GO:0016020">
    <property type="term" value="C:membrane"/>
    <property type="evidence" value="ECO:0007669"/>
    <property type="project" value="TreeGrafter"/>
</dbReference>
<dbReference type="CDD" id="cd00170">
    <property type="entry name" value="SEC14"/>
    <property type="match status" value="1"/>
</dbReference>
<dbReference type="InterPro" id="IPR011074">
    <property type="entry name" value="CRAL/TRIO_N_dom"/>
</dbReference>
<organism evidence="2 3">
    <name type="scientific">Orchesella cincta</name>
    <name type="common">Springtail</name>
    <name type="synonym">Podura cincta</name>
    <dbReference type="NCBI Taxonomy" id="48709"/>
    <lineage>
        <taxon>Eukaryota</taxon>
        <taxon>Metazoa</taxon>
        <taxon>Ecdysozoa</taxon>
        <taxon>Arthropoda</taxon>
        <taxon>Hexapoda</taxon>
        <taxon>Collembola</taxon>
        <taxon>Entomobryomorpha</taxon>
        <taxon>Entomobryoidea</taxon>
        <taxon>Orchesellidae</taxon>
        <taxon>Orchesellinae</taxon>
        <taxon>Orchesella</taxon>
    </lineage>
</organism>
<dbReference type="GO" id="GO:1902936">
    <property type="term" value="F:phosphatidylinositol bisphosphate binding"/>
    <property type="evidence" value="ECO:0007669"/>
    <property type="project" value="TreeGrafter"/>
</dbReference>
<dbReference type="Gene3D" id="1.10.8.20">
    <property type="entry name" value="N-terminal domain of phosphatidylinositol transfer protein sec14p"/>
    <property type="match status" value="1"/>
</dbReference>
<dbReference type="Proteomes" id="UP000094527">
    <property type="component" value="Unassembled WGS sequence"/>
</dbReference>
<dbReference type="STRING" id="48709.A0A1D2MHI8"/>
<proteinExistence type="predicted"/>
<dbReference type="InterPro" id="IPR036865">
    <property type="entry name" value="CRAL-TRIO_dom_sf"/>
</dbReference>
<keyword evidence="3" id="KW-1185">Reference proteome</keyword>
<protein>
    <submittedName>
        <fullName evidence="2">Alpha-tocopherol transfer protein-like</fullName>
    </submittedName>
</protein>
<dbReference type="OrthoDB" id="6682367at2759"/>
<dbReference type="AlphaFoldDB" id="A0A1D2MHI8"/>
<evidence type="ECO:0000259" key="1">
    <source>
        <dbReference type="PROSITE" id="PS50191"/>
    </source>
</evidence>
<dbReference type="InterPro" id="IPR036273">
    <property type="entry name" value="CRAL/TRIO_N_dom_sf"/>
</dbReference>
<dbReference type="Gene3D" id="1.20.5.1200">
    <property type="entry name" value="Alpha-tocopherol transfer"/>
    <property type="match status" value="1"/>
</dbReference>
<dbReference type="PRINTS" id="PR00180">
    <property type="entry name" value="CRETINALDHBP"/>
</dbReference>
<gene>
    <name evidence="2" type="ORF">Ocin01_14220</name>
</gene>
<dbReference type="PANTHER" id="PTHR10174">
    <property type="entry name" value="ALPHA-TOCOPHEROL TRANSFER PROTEIN-RELATED"/>
    <property type="match status" value="1"/>
</dbReference>
<sequence length="278" mass="32347">MGRKKKPEVSEKQLLTSLKTLAEDNEDIVKSGIDFNDAFLLAFLRGRKYNLNVAYETIQKYVHVRKRKYVEFFSQLTPESLMYMYDMPRFMAILKHRDPTTGCLVGVLRPNRVEIGALLRKPFEDVLACCTLAADELIYVDDAIKNGLILVASGEGFGMTHFREISPNRIKTALDIMFHAYPFKVKQVHVVQCSAFVNTTIKIVMPFIPRKIRKRMIIHNTLETFHEFFEPNVIPSWLGGNRREEEDWEVYDYYFDRAALDHTEYYETLAKKLAEGID</sequence>
<dbReference type="PROSITE" id="PS50191">
    <property type="entry name" value="CRAL_TRIO"/>
    <property type="match status" value="1"/>
</dbReference>
<dbReference type="InterPro" id="IPR001251">
    <property type="entry name" value="CRAL-TRIO_dom"/>
</dbReference>
<evidence type="ECO:0000313" key="2">
    <source>
        <dbReference type="EMBL" id="ODM92459.1"/>
    </source>
</evidence>
<dbReference type="EMBL" id="LJIJ01001222">
    <property type="protein sequence ID" value="ODM92459.1"/>
    <property type="molecule type" value="Genomic_DNA"/>
</dbReference>
<dbReference type="PANTHER" id="PTHR10174:SF208">
    <property type="entry name" value="CRAL-TRIO DOMAIN-CONTAINING PROTEIN DDB_G0278031"/>
    <property type="match status" value="1"/>
</dbReference>